<dbReference type="OrthoDB" id="10467345at2759"/>
<keyword evidence="3" id="KW-1185">Reference proteome</keyword>
<organism evidence="2 3">
    <name type="scientific">Clunio marinus</name>
    <dbReference type="NCBI Taxonomy" id="568069"/>
    <lineage>
        <taxon>Eukaryota</taxon>
        <taxon>Metazoa</taxon>
        <taxon>Ecdysozoa</taxon>
        <taxon>Arthropoda</taxon>
        <taxon>Hexapoda</taxon>
        <taxon>Insecta</taxon>
        <taxon>Pterygota</taxon>
        <taxon>Neoptera</taxon>
        <taxon>Endopterygota</taxon>
        <taxon>Diptera</taxon>
        <taxon>Nematocera</taxon>
        <taxon>Chironomoidea</taxon>
        <taxon>Chironomidae</taxon>
        <taxon>Clunio</taxon>
    </lineage>
</organism>
<evidence type="ECO:0000313" key="3">
    <source>
        <dbReference type="Proteomes" id="UP000183832"/>
    </source>
</evidence>
<evidence type="ECO:0000256" key="1">
    <source>
        <dbReference type="SAM" id="SignalP"/>
    </source>
</evidence>
<accession>A0A1J1I1Y4</accession>
<gene>
    <name evidence="2" type="ORF">CLUMA_CG007851</name>
</gene>
<keyword evidence="1" id="KW-0732">Signal</keyword>
<reference evidence="2 3" key="1">
    <citation type="submission" date="2015-04" db="EMBL/GenBank/DDBJ databases">
        <authorList>
            <person name="Syromyatnikov M.Y."/>
            <person name="Popov V.N."/>
        </authorList>
    </citation>
    <scope>NUCLEOTIDE SEQUENCE [LARGE SCALE GENOMIC DNA]</scope>
</reference>
<name>A0A1J1I1Y4_9DIPT</name>
<dbReference type="EMBL" id="CVRI01000038">
    <property type="protein sequence ID" value="CRK94336.1"/>
    <property type="molecule type" value="Genomic_DNA"/>
</dbReference>
<feature type="signal peptide" evidence="1">
    <location>
        <begin position="1"/>
        <end position="20"/>
    </location>
</feature>
<dbReference type="Proteomes" id="UP000183832">
    <property type="component" value="Unassembled WGS sequence"/>
</dbReference>
<sequence length="260" mass="30516">MRVLKFLTFSFLLGVTKVSCQIYNKSCFINYMIKHELLERSYQAYSKGGTVDQKCEAHVNSTVNKLRSASNDSCVSEFLKKKYVSETLIKEYLKPQFNQSSQMVKFDDRFKIFQRKAVNITKLICQNKDVFQPDLYQIMRRGRRQKDDKTKEIECLQTYIMNKNKPLSDECSKIINKIKDEFYSQRETELKRVFAKPNDKLVDLKCSGEKAMKKRMFEKIFFFVVLAATKNMNNQQIDALIKKIEGQIGSATRVLYECII</sequence>
<proteinExistence type="predicted"/>
<evidence type="ECO:0000313" key="2">
    <source>
        <dbReference type="EMBL" id="CRK94336.1"/>
    </source>
</evidence>
<protein>
    <submittedName>
        <fullName evidence="2">CLUMA_CG007851, isoform A</fullName>
    </submittedName>
</protein>
<feature type="chain" id="PRO_5012995268" evidence="1">
    <location>
        <begin position="21"/>
        <end position="260"/>
    </location>
</feature>
<dbReference type="AlphaFoldDB" id="A0A1J1I1Y4"/>